<accession>A0ABR4CRT5</accession>
<dbReference type="Proteomes" id="UP001595075">
    <property type="component" value="Unassembled WGS sequence"/>
</dbReference>
<protein>
    <submittedName>
        <fullName evidence="1">Uncharacterized protein</fullName>
    </submittedName>
</protein>
<evidence type="ECO:0000313" key="2">
    <source>
        <dbReference type="Proteomes" id="UP001595075"/>
    </source>
</evidence>
<gene>
    <name evidence="1" type="ORF">VTL71DRAFT_11426</name>
</gene>
<name>A0ABR4CRT5_9HELO</name>
<proteinExistence type="predicted"/>
<sequence>MNPYPTSQHSSNAYANHKMRLMTRFYNAIPFSKPLVSCISWLLKGLHNSPSLKAVWSSIRRICRALDYFHIFDPIDRHTSRLEAFSEPDIEEKEVMRIQQTRLHGGQKALANIYKRKIAANEYPPDNAITRETKRGNVIRLNAAGFPCSVEDSRVWVVPKSPDLVSPLD</sequence>
<comment type="caution">
    <text evidence="1">The sequence shown here is derived from an EMBL/GenBank/DDBJ whole genome shotgun (WGS) entry which is preliminary data.</text>
</comment>
<dbReference type="EMBL" id="JAZHXI010000004">
    <property type="protein sequence ID" value="KAL2072083.1"/>
    <property type="molecule type" value="Genomic_DNA"/>
</dbReference>
<evidence type="ECO:0000313" key="1">
    <source>
        <dbReference type="EMBL" id="KAL2072083.1"/>
    </source>
</evidence>
<reference evidence="1 2" key="1">
    <citation type="journal article" date="2024" name="Commun. Biol.">
        <title>Comparative genomic analysis of thermophilic fungi reveals convergent evolutionary adaptations and gene losses.</title>
        <authorList>
            <person name="Steindorff A.S."/>
            <person name="Aguilar-Pontes M.V."/>
            <person name="Robinson A.J."/>
            <person name="Andreopoulos B."/>
            <person name="LaButti K."/>
            <person name="Kuo A."/>
            <person name="Mondo S."/>
            <person name="Riley R."/>
            <person name="Otillar R."/>
            <person name="Haridas S."/>
            <person name="Lipzen A."/>
            <person name="Grimwood J."/>
            <person name="Schmutz J."/>
            <person name="Clum A."/>
            <person name="Reid I.D."/>
            <person name="Moisan M.C."/>
            <person name="Butler G."/>
            <person name="Nguyen T.T.M."/>
            <person name="Dewar K."/>
            <person name="Conant G."/>
            <person name="Drula E."/>
            <person name="Henrissat B."/>
            <person name="Hansel C."/>
            <person name="Singer S."/>
            <person name="Hutchinson M.I."/>
            <person name="de Vries R.P."/>
            <person name="Natvig D.O."/>
            <person name="Powell A.J."/>
            <person name="Tsang A."/>
            <person name="Grigoriev I.V."/>
        </authorList>
    </citation>
    <scope>NUCLEOTIDE SEQUENCE [LARGE SCALE GENOMIC DNA]</scope>
    <source>
        <strain evidence="1 2">CBS 494.80</strain>
    </source>
</reference>
<keyword evidence="2" id="KW-1185">Reference proteome</keyword>
<organism evidence="1 2">
    <name type="scientific">Oculimacula yallundae</name>
    <dbReference type="NCBI Taxonomy" id="86028"/>
    <lineage>
        <taxon>Eukaryota</taxon>
        <taxon>Fungi</taxon>
        <taxon>Dikarya</taxon>
        <taxon>Ascomycota</taxon>
        <taxon>Pezizomycotina</taxon>
        <taxon>Leotiomycetes</taxon>
        <taxon>Helotiales</taxon>
        <taxon>Ploettnerulaceae</taxon>
        <taxon>Oculimacula</taxon>
    </lineage>
</organism>